<proteinExistence type="predicted"/>
<protein>
    <submittedName>
        <fullName evidence="1">Uncharacterized protein</fullName>
    </submittedName>
</protein>
<accession>A0A8X7BM76</accession>
<dbReference type="EMBL" id="BMAU01021436">
    <property type="protein sequence ID" value="GFY36375.1"/>
    <property type="molecule type" value="Genomic_DNA"/>
</dbReference>
<evidence type="ECO:0000313" key="1">
    <source>
        <dbReference type="EMBL" id="GFY36375.1"/>
    </source>
</evidence>
<evidence type="ECO:0000313" key="2">
    <source>
        <dbReference type="Proteomes" id="UP000887159"/>
    </source>
</evidence>
<dbReference type="Proteomes" id="UP000887159">
    <property type="component" value="Unassembled WGS sequence"/>
</dbReference>
<dbReference type="AlphaFoldDB" id="A0A8X7BM76"/>
<sequence length="103" mass="11519">MTAVDFLHHEHPPTWAGVESVTLGTEGQRQTNYATQALHMEEAFNGLFDFSIASKAPSGEIILQSHKQMKATRCEMMYCGWCRRSQPRVAIWFCVAIGECGLA</sequence>
<comment type="caution">
    <text evidence="1">The sequence shown here is derived from an EMBL/GenBank/DDBJ whole genome shotgun (WGS) entry which is preliminary data.</text>
</comment>
<reference evidence="1" key="1">
    <citation type="submission" date="2020-08" db="EMBL/GenBank/DDBJ databases">
        <title>Multicomponent nature underlies the extraordinary mechanical properties of spider dragline silk.</title>
        <authorList>
            <person name="Kono N."/>
            <person name="Nakamura H."/>
            <person name="Mori M."/>
            <person name="Yoshida Y."/>
            <person name="Ohtoshi R."/>
            <person name="Malay A.D."/>
            <person name="Moran D.A.P."/>
            <person name="Tomita M."/>
            <person name="Numata K."/>
            <person name="Arakawa K."/>
        </authorList>
    </citation>
    <scope>NUCLEOTIDE SEQUENCE</scope>
</reference>
<name>A0A8X7BM76_TRICX</name>
<gene>
    <name evidence="1" type="ORF">TNCV_3450781</name>
</gene>
<organism evidence="1 2">
    <name type="scientific">Trichonephila clavipes</name>
    <name type="common">Golden silk orbweaver</name>
    <name type="synonym">Nephila clavipes</name>
    <dbReference type="NCBI Taxonomy" id="2585209"/>
    <lineage>
        <taxon>Eukaryota</taxon>
        <taxon>Metazoa</taxon>
        <taxon>Ecdysozoa</taxon>
        <taxon>Arthropoda</taxon>
        <taxon>Chelicerata</taxon>
        <taxon>Arachnida</taxon>
        <taxon>Araneae</taxon>
        <taxon>Araneomorphae</taxon>
        <taxon>Entelegynae</taxon>
        <taxon>Araneoidea</taxon>
        <taxon>Nephilidae</taxon>
        <taxon>Trichonephila</taxon>
    </lineage>
</organism>
<keyword evidence="2" id="KW-1185">Reference proteome</keyword>